<dbReference type="Proteomes" id="UP000656244">
    <property type="component" value="Unassembled WGS sequence"/>
</dbReference>
<evidence type="ECO:0000313" key="3">
    <source>
        <dbReference type="Proteomes" id="UP000656244"/>
    </source>
</evidence>
<keyword evidence="1" id="KW-0732">Signal</keyword>
<gene>
    <name evidence="2" type="ORF">H7U19_13710</name>
</gene>
<dbReference type="Gene3D" id="2.60.120.200">
    <property type="match status" value="1"/>
</dbReference>
<organism evidence="2 3">
    <name type="scientific">Hyunsoonleella aquatilis</name>
    <dbReference type="NCBI Taxonomy" id="2762758"/>
    <lineage>
        <taxon>Bacteria</taxon>
        <taxon>Pseudomonadati</taxon>
        <taxon>Bacteroidota</taxon>
        <taxon>Flavobacteriia</taxon>
        <taxon>Flavobacteriales</taxon>
        <taxon>Flavobacteriaceae</taxon>
    </lineage>
</organism>
<comment type="caution">
    <text evidence="2">The sequence shown here is derived from an EMBL/GenBank/DDBJ whole genome shotgun (WGS) entry which is preliminary data.</text>
</comment>
<proteinExistence type="predicted"/>
<name>A0A923KH11_9FLAO</name>
<dbReference type="NCBIfam" id="TIGR04183">
    <property type="entry name" value="Por_Secre_tail"/>
    <property type="match status" value="1"/>
</dbReference>
<dbReference type="AlphaFoldDB" id="A0A923KH11"/>
<evidence type="ECO:0000313" key="2">
    <source>
        <dbReference type="EMBL" id="MBC3759471.1"/>
    </source>
</evidence>
<evidence type="ECO:0000256" key="1">
    <source>
        <dbReference type="ARBA" id="ARBA00022729"/>
    </source>
</evidence>
<keyword evidence="3" id="KW-1185">Reference proteome</keyword>
<dbReference type="GO" id="GO:0004553">
    <property type="term" value="F:hydrolase activity, hydrolyzing O-glycosyl compounds"/>
    <property type="evidence" value="ECO:0007669"/>
    <property type="project" value="UniProtKB-ARBA"/>
</dbReference>
<accession>A0A923KH11</accession>
<sequence length="321" mass="35651">MNKIILLLIFLGTGALAQNINNGLLLEYEFDGNADDSSGNEYHGTNYRTSFVNDRFGNPFSAAFFNGIDSYIDLPNLLELKPALPVSFSFWIRYDSNDYKDRDVFNTSFKEDESSGVVFNSQASTGKYAVNYGDGSSIYTSATRKTYVSNSVIEVGEWHHVIGIVSSGLNMKIYVDCAEISGTYSGSGGELKYSDTPGSIGRHDRDIGIPANYFKGALDDFRYWNRELTQKEVESLCTYLSASNFSQVAQDVKVYSIPGTGVIKIKSSIDFDKVAIFNTLGERVYYGAHASDIHLKRQAKGIYFVKLSFNGQIISKKFALL</sequence>
<dbReference type="Pfam" id="PF13385">
    <property type="entry name" value="Laminin_G_3"/>
    <property type="match status" value="1"/>
</dbReference>
<dbReference type="SUPFAM" id="SSF49899">
    <property type="entry name" value="Concanavalin A-like lectins/glucanases"/>
    <property type="match status" value="1"/>
</dbReference>
<dbReference type="EMBL" id="JACNMF010000004">
    <property type="protein sequence ID" value="MBC3759471.1"/>
    <property type="molecule type" value="Genomic_DNA"/>
</dbReference>
<dbReference type="RefSeq" id="WP_186563307.1">
    <property type="nucleotide sequence ID" value="NZ_JACNMF010000004.1"/>
</dbReference>
<dbReference type="InterPro" id="IPR026444">
    <property type="entry name" value="Secre_tail"/>
</dbReference>
<reference evidence="2" key="1">
    <citation type="submission" date="2020-08" db="EMBL/GenBank/DDBJ databases">
        <title>Hyunsoonleella sp. strain SJ7 genome sequencing and assembly.</title>
        <authorList>
            <person name="Kim I."/>
        </authorList>
    </citation>
    <scope>NUCLEOTIDE SEQUENCE</scope>
    <source>
        <strain evidence="2">SJ7</strain>
    </source>
</reference>
<dbReference type="GO" id="GO:0005975">
    <property type="term" value="P:carbohydrate metabolic process"/>
    <property type="evidence" value="ECO:0007669"/>
    <property type="project" value="UniProtKB-ARBA"/>
</dbReference>
<protein>
    <submittedName>
        <fullName evidence="2">T9SS type A sorting domain-containing protein</fullName>
    </submittedName>
</protein>
<dbReference type="InterPro" id="IPR013320">
    <property type="entry name" value="ConA-like_dom_sf"/>
</dbReference>